<dbReference type="EMBL" id="DS995706">
    <property type="protein sequence ID" value="EEQ33567.1"/>
    <property type="molecule type" value="Genomic_DNA"/>
</dbReference>
<dbReference type="Proteomes" id="UP000002035">
    <property type="component" value="Unassembled WGS sequence"/>
</dbReference>
<evidence type="ECO:0000313" key="2">
    <source>
        <dbReference type="EMBL" id="EEQ33567.1"/>
    </source>
</evidence>
<evidence type="ECO:0000313" key="3">
    <source>
        <dbReference type="Proteomes" id="UP000002035"/>
    </source>
</evidence>
<feature type="compositionally biased region" description="Basic and acidic residues" evidence="1">
    <location>
        <begin position="61"/>
        <end position="85"/>
    </location>
</feature>
<gene>
    <name evidence="2" type="ORF">MCYG_06386</name>
</gene>
<organism evidence="2 3">
    <name type="scientific">Arthroderma otae (strain ATCC MYA-4605 / CBS 113480)</name>
    <name type="common">Microsporum canis</name>
    <dbReference type="NCBI Taxonomy" id="554155"/>
    <lineage>
        <taxon>Eukaryota</taxon>
        <taxon>Fungi</taxon>
        <taxon>Dikarya</taxon>
        <taxon>Ascomycota</taxon>
        <taxon>Pezizomycotina</taxon>
        <taxon>Eurotiomycetes</taxon>
        <taxon>Eurotiomycetidae</taxon>
        <taxon>Onygenales</taxon>
        <taxon>Arthrodermataceae</taxon>
        <taxon>Microsporum</taxon>
    </lineage>
</organism>
<protein>
    <submittedName>
        <fullName evidence="2">Uncharacterized protein</fullName>
    </submittedName>
</protein>
<dbReference type="RefSeq" id="XP_002844422.1">
    <property type="nucleotide sequence ID" value="XM_002844376.1"/>
</dbReference>
<sequence>MGGSSLVGSRTGSLDALPPPYLHVVPTENEVGLPFAHLDVQKPLVQYVFGAGSSHHWSKRPKSERGKWKKQRADEKGEKETKETNEPDLNGITFKQRLPADDRVLTNSETSESFRDAETFLPHQTTADGVCGRKISIYLNIFEKKKYYIRISRSRGLVTVTI</sequence>
<reference evidence="3" key="1">
    <citation type="journal article" date="2012" name="MBio">
        <title>Comparative genome analysis of Trichophyton rubrum and related dermatophytes reveals candidate genes involved in infection.</title>
        <authorList>
            <person name="Martinez D.A."/>
            <person name="Oliver B.G."/>
            <person name="Graeser Y."/>
            <person name="Goldberg J.M."/>
            <person name="Li W."/>
            <person name="Martinez-Rossi N.M."/>
            <person name="Monod M."/>
            <person name="Shelest E."/>
            <person name="Barton R.C."/>
            <person name="Birch E."/>
            <person name="Brakhage A.A."/>
            <person name="Chen Z."/>
            <person name="Gurr S.J."/>
            <person name="Heiman D."/>
            <person name="Heitman J."/>
            <person name="Kosti I."/>
            <person name="Rossi A."/>
            <person name="Saif S."/>
            <person name="Samalova M."/>
            <person name="Saunders C.W."/>
            <person name="Shea T."/>
            <person name="Summerbell R.C."/>
            <person name="Xu J."/>
            <person name="Young S."/>
            <person name="Zeng Q."/>
            <person name="Birren B.W."/>
            <person name="Cuomo C.A."/>
            <person name="White T.C."/>
        </authorList>
    </citation>
    <scope>NUCLEOTIDE SEQUENCE [LARGE SCALE GENOMIC DNA]</scope>
    <source>
        <strain evidence="3">ATCC MYA-4605 / CBS 113480</strain>
    </source>
</reference>
<dbReference type="GeneID" id="9227302"/>
<proteinExistence type="predicted"/>
<accession>C5FUI3</accession>
<keyword evidence="3" id="KW-1185">Reference proteome</keyword>
<dbReference type="AlphaFoldDB" id="C5FUI3"/>
<feature type="region of interest" description="Disordered" evidence="1">
    <location>
        <begin position="54"/>
        <end position="93"/>
    </location>
</feature>
<dbReference type="HOGENOM" id="CLU_1634983_0_0_1"/>
<dbReference type="VEuPathDB" id="FungiDB:MCYG_06386"/>
<name>C5FUI3_ARTOC</name>
<evidence type="ECO:0000256" key="1">
    <source>
        <dbReference type="SAM" id="MobiDB-lite"/>
    </source>
</evidence>